<evidence type="ECO:0000313" key="1">
    <source>
        <dbReference type="EMBL" id="MBE9221772.1"/>
    </source>
</evidence>
<dbReference type="EMBL" id="JADEWC010000005">
    <property type="protein sequence ID" value="MBE9221772.1"/>
    <property type="molecule type" value="Genomic_DNA"/>
</dbReference>
<comment type="caution">
    <text evidence="1">The sequence shown here is derived from an EMBL/GenBank/DDBJ whole genome shotgun (WGS) entry which is preliminary data.</text>
</comment>
<dbReference type="PANTHER" id="PTHR39337">
    <property type="entry name" value="BLR5642 PROTEIN"/>
    <property type="match status" value="1"/>
</dbReference>
<dbReference type="PIRSF" id="PIRSF024492">
    <property type="entry name" value="UCP024492"/>
    <property type="match status" value="1"/>
</dbReference>
<proteinExistence type="predicted"/>
<gene>
    <name evidence="1" type="ORF">IQ215_03600</name>
</gene>
<organism evidence="1 2">
    <name type="scientific">Cyanobacterium stanieri LEGE 03274</name>
    <dbReference type="NCBI Taxonomy" id="1828756"/>
    <lineage>
        <taxon>Bacteria</taxon>
        <taxon>Bacillati</taxon>
        <taxon>Cyanobacteriota</taxon>
        <taxon>Cyanophyceae</taxon>
        <taxon>Oscillatoriophycideae</taxon>
        <taxon>Chroococcales</taxon>
        <taxon>Geminocystaceae</taxon>
        <taxon>Cyanobacterium</taxon>
    </lineage>
</organism>
<dbReference type="InterPro" id="IPR014519">
    <property type="entry name" value="UCP024492"/>
</dbReference>
<dbReference type="InterPro" id="IPR007438">
    <property type="entry name" value="DUF488"/>
</dbReference>
<dbReference type="RefSeq" id="WP_193799957.1">
    <property type="nucleotide sequence ID" value="NZ_JADEWC010000005.1"/>
</dbReference>
<evidence type="ECO:0000313" key="2">
    <source>
        <dbReference type="Proteomes" id="UP000654604"/>
    </source>
</evidence>
<accession>A0ABR9V1K4</accession>
<dbReference type="InterPro" id="IPR036812">
    <property type="entry name" value="NAD(P)_OxRdtase_dom_sf"/>
</dbReference>
<protein>
    <submittedName>
        <fullName evidence="1">DUF488 domain-containing protein</fullName>
    </submittedName>
</protein>
<dbReference type="SUPFAM" id="SSF51430">
    <property type="entry name" value="NAD(P)-linked oxidoreductase"/>
    <property type="match status" value="1"/>
</dbReference>
<reference evidence="1 2" key="1">
    <citation type="submission" date="2020-10" db="EMBL/GenBank/DDBJ databases">
        <authorList>
            <person name="Castelo-Branco R."/>
            <person name="Eusebio N."/>
            <person name="Adriana R."/>
            <person name="Vieira A."/>
            <person name="Brugerolle De Fraissinette N."/>
            <person name="Rezende De Castro R."/>
            <person name="Schneider M.P."/>
            <person name="Vasconcelos V."/>
            <person name="Leao P.N."/>
        </authorList>
    </citation>
    <scope>NUCLEOTIDE SEQUENCE [LARGE SCALE GENOMIC DNA]</scope>
    <source>
        <strain evidence="1 2">LEGE 03274</strain>
    </source>
</reference>
<dbReference type="PANTHER" id="PTHR39337:SF1">
    <property type="entry name" value="BLR5642 PROTEIN"/>
    <property type="match status" value="1"/>
</dbReference>
<keyword evidence="2" id="KW-1185">Reference proteome</keyword>
<dbReference type="Proteomes" id="UP000654604">
    <property type="component" value="Unassembled WGS sequence"/>
</dbReference>
<name>A0ABR9V1K4_9CHRO</name>
<sequence>MKIFTIGHSNHQIEQFIFLLQLHQVTAIADVRSIPYSRYNQQYNQKNLQNKLKQNKIAYSFLGDELGARSKNPNCYVKNQAIYEKIAQTEEFLKGLTRLIKGTNKHNIALMCAEKDPINCHRAILISRYLSKQNITILHILSNGQLESQNQLEKRLLDLLGLNTPKQLNLFDFSQENSQSEDDLIEDAYHIQGTKIAYLRK</sequence>
<dbReference type="Pfam" id="PF04343">
    <property type="entry name" value="DUF488"/>
    <property type="match status" value="1"/>
</dbReference>